<dbReference type="RefSeq" id="WP_009792088.1">
    <property type="nucleotide sequence ID" value="NC_022524.1"/>
</dbReference>
<dbReference type="PATRIC" id="fig|1367477.3.peg.730"/>
<organism evidence="1 2">
    <name type="scientific">Bacillus infantis NRRL B-14911</name>
    <dbReference type="NCBI Taxonomy" id="1367477"/>
    <lineage>
        <taxon>Bacteria</taxon>
        <taxon>Bacillati</taxon>
        <taxon>Bacillota</taxon>
        <taxon>Bacilli</taxon>
        <taxon>Bacillales</taxon>
        <taxon>Bacillaceae</taxon>
        <taxon>Bacillus</taxon>
    </lineage>
</organism>
<dbReference type="HOGENOM" id="CLU_1270160_0_0_9"/>
<dbReference type="AlphaFoldDB" id="U5L5X6"/>
<dbReference type="OrthoDB" id="9156487at2"/>
<name>U5L5X6_9BACI</name>
<keyword evidence="2" id="KW-1185">Reference proteome</keyword>
<gene>
    <name evidence="1" type="ORF">N288_03940</name>
</gene>
<dbReference type="Proteomes" id="UP000017805">
    <property type="component" value="Chromosome"/>
</dbReference>
<dbReference type="KEGG" id="bif:N288_03940"/>
<evidence type="ECO:0000313" key="2">
    <source>
        <dbReference type="Proteomes" id="UP000017805"/>
    </source>
</evidence>
<protein>
    <submittedName>
        <fullName evidence="1">Uncharacterized protein</fullName>
    </submittedName>
</protein>
<dbReference type="EMBL" id="CP006643">
    <property type="protein sequence ID" value="AGX02748.1"/>
    <property type="molecule type" value="Genomic_DNA"/>
</dbReference>
<sequence length="225" mass="25741">MNIPIRDYLDQTKYVTQELIALLNKVDNDLAQLTHTSAMIPYYQQNSKMYNDFSNMLRAEGQPEEAFDYVIRAVEHAKTAGDYQNQVQVIQAYYNNALLIKNSPKQSLAQAILQIGKQGISSRYGKKKSDCSNALIVSDKTIPVKFGVNILDIIWEGRNQSIHYEDKQFNTPTKTCFNTLLNDSDSRCQALLGYSNGENKAYEIIEILEWTNYTNFERDLLSLSI</sequence>
<accession>U5L5X6</accession>
<reference evidence="1 2" key="1">
    <citation type="submission" date="2013-07" db="EMBL/GenBank/DDBJ databases">
        <title>Complete genome sequence of Bacillus infantis NRRL B-14911 that has potential to induce cardiac disease by antigenic mimicry.</title>
        <authorList>
            <person name="Massilamany C."/>
            <person name="Smith T.P.L."/>
            <person name="Loy J.D."/>
            <person name="Barletta R."/>
            <person name="Reddy J."/>
        </authorList>
    </citation>
    <scope>NUCLEOTIDE SEQUENCE [LARGE SCALE GENOMIC DNA]</scope>
    <source>
        <strain evidence="1 2">NRRL B-14911</strain>
    </source>
</reference>
<proteinExistence type="predicted"/>
<evidence type="ECO:0000313" key="1">
    <source>
        <dbReference type="EMBL" id="AGX02748.1"/>
    </source>
</evidence>